<evidence type="ECO:0000256" key="10">
    <source>
        <dbReference type="ARBA" id="ARBA00023242"/>
    </source>
</evidence>
<protein>
    <recommendedName>
        <fullName evidence="5">Putative nuclease HARBI1</fullName>
    </recommendedName>
    <alternativeName>
        <fullName evidence="11">Harbinger transposase-derived nuclease</fullName>
    </alternativeName>
</protein>
<comment type="similarity">
    <text evidence="4">Belongs to the HARBI1 family.</text>
</comment>
<evidence type="ECO:0000313" key="14">
    <source>
        <dbReference type="Ensembl" id="ENSCCRP00000121089.1"/>
    </source>
</evidence>
<accession>A0A9J7YL52</accession>
<reference evidence="14" key="2">
    <citation type="submission" date="2025-09" db="UniProtKB">
        <authorList>
            <consortium name="Ensembl"/>
        </authorList>
    </citation>
    <scope>IDENTIFICATION</scope>
</reference>
<dbReference type="PRINTS" id="PR02086">
    <property type="entry name" value="PUTNUCHARBI1"/>
</dbReference>
<dbReference type="GeneTree" id="ENSGT00940000154348"/>
<keyword evidence="6" id="KW-0963">Cytoplasm</keyword>
<dbReference type="InterPro" id="IPR045249">
    <property type="entry name" value="HARBI1-like"/>
</dbReference>
<evidence type="ECO:0000256" key="8">
    <source>
        <dbReference type="ARBA" id="ARBA00022723"/>
    </source>
</evidence>
<name>A0A9J7YL52_CYPCA</name>
<sequence length="326" mass="36884">MMALLALLEDYANGRIRRERVFRDHDDFLAHDDDWLISRFRFPRAVLLDLCAELGPVLERATRRNHAIPVQIQVLTTLGFLATGCFQRELADRSGISQPSLSAIISVVLNGILNMVSRYIRFPYTVREQAEIKTQFAAMSGFPNVIGAIDCTHVAIRAPSENEFAYVNRKHVHSINVQIICDSNMTLTNIVARWPGSTHDSFILTHSSVGNRLNAGAVRDGWLLGEFNNIKKSRNRNNCFFNIIITCRRQWLPPETLAPHPIFLNPQSAEETHYNEVHSRARAVVERAIGILKCRWRALDASGGRLFIPSSKSVQDCQGVWCFCTI</sequence>
<dbReference type="GO" id="GO:0005634">
    <property type="term" value="C:nucleus"/>
    <property type="evidence" value="ECO:0007669"/>
    <property type="project" value="UniProtKB-SubCell"/>
</dbReference>
<dbReference type="GO" id="GO:0016787">
    <property type="term" value="F:hydrolase activity"/>
    <property type="evidence" value="ECO:0007669"/>
    <property type="project" value="UniProtKB-KW"/>
</dbReference>
<comment type="subcellular location">
    <subcellularLocation>
        <location evidence="3">Cytoplasm</location>
    </subcellularLocation>
    <subcellularLocation>
        <location evidence="2">Nucleus</location>
    </subcellularLocation>
</comment>
<reference evidence="14" key="1">
    <citation type="submission" date="2025-08" db="UniProtKB">
        <authorList>
            <consortium name="Ensembl"/>
        </authorList>
    </citation>
    <scope>IDENTIFICATION</scope>
</reference>
<dbReference type="InterPro" id="IPR026103">
    <property type="entry name" value="HARBI1_animal"/>
</dbReference>
<keyword evidence="9" id="KW-0378">Hydrolase</keyword>
<comment type="function">
    <text evidence="12">Transposase-derived protein that may have nuclease activity. Does not have transposase activity.</text>
</comment>
<evidence type="ECO:0000256" key="7">
    <source>
        <dbReference type="ARBA" id="ARBA00022722"/>
    </source>
</evidence>
<keyword evidence="15" id="KW-1185">Reference proteome</keyword>
<keyword evidence="7" id="KW-0540">Nuclease</keyword>
<evidence type="ECO:0000256" key="6">
    <source>
        <dbReference type="ARBA" id="ARBA00022490"/>
    </source>
</evidence>
<dbReference type="InterPro" id="IPR027806">
    <property type="entry name" value="HARBI1_dom"/>
</dbReference>
<dbReference type="Proteomes" id="UP001108240">
    <property type="component" value="Unplaced"/>
</dbReference>
<dbReference type="GO" id="GO:0005737">
    <property type="term" value="C:cytoplasm"/>
    <property type="evidence" value="ECO:0007669"/>
    <property type="project" value="UniProtKB-SubCell"/>
</dbReference>
<evidence type="ECO:0000256" key="2">
    <source>
        <dbReference type="ARBA" id="ARBA00004123"/>
    </source>
</evidence>
<evidence type="ECO:0000313" key="15">
    <source>
        <dbReference type="Proteomes" id="UP001108240"/>
    </source>
</evidence>
<evidence type="ECO:0000259" key="13">
    <source>
        <dbReference type="Pfam" id="PF13359"/>
    </source>
</evidence>
<dbReference type="GO" id="GO:0004518">
    <property type="term" value="F:nuclease activity"/>
    <property type="evidence" value="ECO:0007669"/>
    <property type="project" value="UniProtKB-KW"/>
</dbReference>
<comment type="cofactor">
    <cofactor evidence="1">
        <name>a divalent metal cation</name>
        <dbReference type="ChEBI" id="CHEBI:60240"/>
    </cofactor>
</comment>
<evidence type="ECO:0000256" key="12">
    <source>
        <dbReference type="ARBA" id="ARBA00045850"/>
    </source>
</evidence>
<dbReference type="Pfam" id="PF13359">
    <property type="entry name" value="DDE_Tnp_4"/>
    <property type="match status" value="1"/>
</dbReference>
<dbReference type="Ensembl" id="ENSCCRT00000197212.1">
    <property type="protein sequence ID" value="ENSCCRP00000121089.1"/>
    <property type="gene ID" value="ENSCCRG00000064757.1"/>
</dbReference>
<evidence type="ECO:0000256" key="5">
    <source>
        <dbReference type="ARBA" id="ARBA00015519"/>
    </source>
</evidence>
<evidence type="ECO:0000256" key="11">
    <source>
        <dbReference type="ARBA" id="ARBA00030126"/>
    </source>
</evidence>
<evidence type="ECO:0000256" key="9">
    <source>
        <dbReference type="ARBA" id="ARBA00022801"/>
    </source>
</evidence>
<organism evidence="14 15">
    <name type="scientific">Cyprinus carpio carpio</name>
    <dbReference type="NCBI Taxonomy" id="630221"/>
    <lineage>
        <taxon>Eukaryota</taxon>
        <taxon>Metazoa</taxon>
        <taxon>Chordata</taxon>
        <taxon>Craniata</taxon>
        <taxon>Vertebrata</taxon>
        <taxon>Euteleostomi</taxon>
        <taxon>Actinopterygii</taxon>
        <taxon>Neopterygii</taxon>
        <taxon>Teleostei</taxon>
        <taxon>Ostariophysi</taxon>
        <taxon>Cypriniformes</taxon>
        <taxon>Cyprinidae</taxon>
        <taxon>Cyprininae</taxon>
        <taxon>Cyprinus</taxon>
    </lineage>
</organism>
<keyword evidence="10" id="KW-0539">Nucleus</keyword>
<dbReference type="AlphaFoldDB" id="A0A9J7YL52"/>
<dbReference type="OMA" id="IENDAWR"/>
<evidence type="ECO:0000256" key="4">
    <source>
        <dbReference type="ARBA" id="ARBA00006958"/>
    </source>
</evidence>
<feature type="domain" description="DDE Tnp4" evidence="13">
    <location>
        <begin position="149"/>
        <end position="303"/>
    </location>
</feature>
<dbReference type="PANTHER" id="PTHR22930:SF267">
    <property type="entry name" value="NUCLEASE HARBI1-RELATED"/>
    <property type="match status" value="1"/>
</dbReference>
<evidence type="ECO:0000256" key="1">
    <source>
        <dbReference type="ARBA" id="ARBA00001968"/>
    </source>
</evidence>
<dbReference type="GO" id="GO:0046872">
    <property type="term" value="F:metal ion binding"/>
    <property type="evidence" value="ECO:0007669"/>
    <property type="project" value="UniProtKB-KW"/>
</dbReference>
<keyword evidence="8" id="KW-0479">Metal-binding</keyword>
<proteinExistence type="inferred from homology"/>
<dbReference type="PANTHER" id="PTHR22930">
    <property type="match status" value="1"/>
</dbReference>
<evidence type="ECO:0000256" key="3">
    <source>
        <dbReference type="ARBA" id="ARBA00004496"/>
    </source>
</evidence>